<name>A0A9J6DCQ5_RHIMP</name>
<accession>A0A9J6DCQ5</accession>
<reference evidence="1" key="1">
    <citation type="journal article" date="2020" name="Cell">
        <title>Large-Scale Comparative Analyses of Tick Genomes Elucidate Their Genetic Diversity and Vector Capacities.</title>
        <authorList>
            <consortium name="Tick Genome and Microbiome Consortium (TIGMIC)"/>
            <person name="Jia N."/>
            <person name="Wang J."/>
            <person name="Shi W."/>
            <person name="Du L."/>
            <person name="Sun Y."/>
            <person name="Zhan W."/>
            <person name="Jiang J.F."/>
            <person name="Wang Q."/>
            <person name="Zhang B."/>
            <person name="Ji P."/>
            <person name="Bell-Sakyi L."/>
            <person name="Cui X.M."/>
            <person name="Yuan T.T."/>
            <person name="Jiang B.G."/>
            <person name="Yang W.F."/>
            <person name="Lam T.T."/>
            <person name="Chang Q.C."/>
            <person name="Ding S.J."/>
            <person name="Wang X.J."/>
            <person name="Zhu J.G."/>
            <person name="Ruan X.D."/>
            <person name="Zhao L."/>
            <person name="Wei J.T."/>
            <person name="Ye R.Z."/>
            <person name="Que T.C."/>
            <person name="Du C.H."/>
            <person name="Zhou Y.H."/>
            <person name="Cheng J.X."/>
            <person name="Dai P.F."/>
            <person name="Guo W.B."/>
            <person name="Han X.H."/>
            <person name="Huang E.J."/>
            <person name="Li L.F."/>
            <person name="Wei W."/>
            <person name="Gao Y.C."/>
            <person name="Liu J.Z."/>
            <person name="Shao H.Z."/>
            <person name="Wang X."/>
            <person name="Wang C.C."/>
            <person name="Yang T.C."/>
            <person name="Huo Q.B."/>
            <person name="Li W."/>
            <person name="Chen H.Y."/>
            <person name="Chen S.E."/>
            <person name="Zhou L.G."/>
            <person name="Ni X.B."/>
            <person name="Tian J.H."/>
            <person name="Sheng Y."/>
            <person name="Liu T."/>
            <person name="Pan Y.S."/>
            <person name="Xia L.Y."/>
            <person name="Li J."/>
            <person name="Zhao F."/>
            <person name="Cao W.C."/>
        </authorList>
    </citation>
    <scope>NUCLEOTIDE SEQUENCE</scope>
    <source>
        <strain evidence="1">Rmic-2018</strain>
    </source>
</reference>
<evidence type="ECO:0000313" key="1">
    <source>
        <dbReference type="EMBL" id="KAH8019848.1"/>
    </source>
</evidence>
<dbReference type="EMBL" id="JABSTU010000010">
    <property type="protein sequence ID" value="KAH8019848.1"/>
    <property type="molecule type" value="Genomic_DNA"/>
</dbReference>
<protein>
    <submittedName>
        <fullName evidence="1">Uncharacterized protein</fullName>
    </submittedName>
</protein>
<dbReference type="Proteomes" id="UP000821866">
    <property type="component" value="Chromosome 8"/>
</dbReference>
<gene>
    <name evidence="1" type="ORF">HPB51_022820</name>
</gene>
<keyword evidence="2" id="KW-1185">Reference proteome</keyword>
<dbReference type="AlphaFoldDB" id="A0A9J6DCQ5"/>
<evidence type="ECO:0000313" key="2">
    <source>
        <dbReference type="Proteomes" id="UP000821866"/>
    </source>
</evidence>
<proteinExistence type="predicted"/>
<organism evidence="1 2">
    <name type="scientific">Rhipicephalus microplus</name>
    <name type="common">Cattle tick</name>
    <name type="synonym">Boophilus microplus</name>
    <dbReference type="NCBI Taxonomy" id="6941"/>
    <lineage>
        <taxon>Eukaryota</taxon>
        <taxon>Metazoa</taxon>
        <taxon>Ecdysozoa</taxon>
        <taxon>Arthropoda</taxon>
        <taxon>Chelicerata</taxon>
        <taxon>Arachnida</taxon>
        <taxon>Acari</taxon>
        <taxon>Parasitiformes</taxon>
        <taxon>Ixodida</taxon>
        <taxon>Ixodoidea</taxon>
        <taxon>Ixodidae</taxon>
        <taxon>Rhipicephalinae</taxon>
        <taxon>Rhipicephalus</taxon>
        <taxon>Boophilus</taxon>
    </lineage>
</organism>
<comment type="caution">
    <text evidence="1">The sequence shown here is derived from an EMBL/GenBank/DDBJ whole genome shotgun (WGS) entry which is preliminary data.</text>
</comment>
<sequence>MQTNPTSRNMVASATLCFRSLKEILFLGAPYSDYRSNADYSPSQASCGLFQLLETHVRTGSPYVSSPLAGVSLSAAQLTAQHTAPKLSFRDHLGVSTHGLTDPPWTRVQKVDSVVYEQGRFEDVAAAFNACMPQALNPFVAVPALGKSLLHTTVAQLLNALLEPHARSLVL</sequence>
<reference evidence="1" key="2">
    <citation type="submission" date="2021-09" db="EMBL/GenBank/DDBJ databases">
        <authorList>
            <person name="Jia N."/>
            <person name="Wang J."/>
            <person name="Shi W."/>
            <person name="Du L."/>
            <person name="Sun Y."/>
            <person name="Zhan W."/>
            <person name="Jiang J."/>
            <person name="Wang Q."/>
            <person name="Zhang B."/>
            <person name="Ji P."/>
            <person name="Sakyi L.B."/>
            <person name="Cui X."/>
            <person name="Yuan T."/>
            <person name="Jiang B."/>
            <person name="Yang W."/>
            <person name="Lam T.T.-Y."/>
            <person name="Chang Q."/>
            <person name="Ding S."/>
            <person name="Wang X."/>
            <person name="Zhu J."/>
            <person name="Ruan X."/>
            <person name="Zhao L."/>
            <person name="Wei J."/>
            <person name="Que T."/>
            <person name="Du C."/>
            <person name="Cheng J."/>
            <person name="Dai P."/>
            <person name="Han X."/>
            <person name="Huang E."/>
            <person name="Gao Y."/>
            <person name="Liu J."/>
            <person name="Shao H."/>
            <person name="Ye R."/>
            <person name="Li L."/>
            <person name="Wei W."/>
            <person name="Wang X."/>
            <person name="Wang C."/>
            <person name="Huo Q."/>
            <person name="Li W."/>
            <person name="Guo W."/>
            <person name="Chen H."/>
            <person name="Chen S."/>
            <person name="Zhou L."/>
            <person name="Zhou L."/>
            <person name="Ni X."/>
            <person name="Tian J."/>
            <person name="Zhou Y."/>
            <person name="Sheng Y."/>
            <person name="Liu T."/>
            <person name="Pan Y."/>
            <person name="Xia L."/>
            <person name="Li J."/>
            <person name="Zhao F."/>
            <person name="Cao W."/>
        </authorList>
    </citation>
    <scope>NUCLEOTIDE SEQUENCE</scope>
    <source>
        <strain evidence="1">Rmic-2018</strain>
        <tissue evidence="1">Larvae</tissue>
    </source>
</reference>